<dbReference type="SUPFAM" id="SSF51445">
    <property type="entry name" value="(Trans)glycosidases"/>
    <property type="match status" value="1"/>
</dbReference>
<proteinExistence type="inferred from homology"/>
<dbReference type="GO" id="GO:0031222">
    <property type="term" value="P:arabinan catabolic process"/>
    <property type="evidence" value="ECO:0007669"/>
    <property type="project" value="TreeGrafter"/>
</dbReference>
<evidence type="ECO:0000256" key="12">
    <source>
        <dbReference type="ARBA" id="ARBA00023295"/>
    </source>
</evidence>
<dbReference type="InterPro" id="IPR008979">
    <property type="entry name" value="Galactose-bd-like_sf"/>
</dbReference>
<reference evidence="18" key="1">
    <citation type="submission" date="2022-10" db="EMBL/GenBank/DDBJ databases">
        <title>Culturing micro-colonial fungi from biological soil crusts in the Mojave desert and describing Neophaeococcomyces mojavensis, and introducing the new genera and species Taxawa tesnikishii.</title>
        <authorList>
            <person name="Kurbessoian T."/>
            <person name="Stajich J.E."/>
        </authorList>
    </citation>
    <scope>NUCLEOTIDE SEQUENCE</scope>
    <source>
        <strain evidence="18">TK_35</strain>
    </source>
</reference>
<dbReference type="InterPro" id="IPR011658">
    <property type="entry name" value="PA14_dom"/>
</dbReference>
<dbReference type="CDD" id="cd18617">
    <property type="entry name" value="GH43_XynB-like"/>
    <property type="match status" value="1"/>
</dbReference>
<comment type="similarity">
    <text evidence="4">Belongs to the glycosyl hydrolase 3 family.</text>
</comment>
<comment type="catalytic activity">
    <reaction evidence="14">
        <text>Hydrolysis of (1-&gt;4)-beta-D-xylans, to remove successive D-xylose residues from the non-reducing termini.</text>
        <dbReference type="EC" id="3.2.1.37"/>
    </reaction>
</comment>
<dbReference type="SUPFAM" id="SSF56988">
    <property type="entry name" value="Anthrax protective antigen"/>
    <property type="match status" value="1"/>
</dbReference>
<dbReference type="InterPro" id="IPR044993">
    <property type="entry name" value="BXL"/>
</dbReference>
<dbReference type="GO" id="GO:0045493">
    <property type="term" value="P:xylan catabolic process"/>
    <property type="evidence" value="ECO:0007669"/>
    <property type="project" value="UniProtKB-KW"/>
</dbReference>
<feature type="active site" description="Proton donor" evidence="15">
    <location>
        <position position="854"/>
    </location>
</feature>
<dbReference type="InterPro" id="IPR036962">
    <property type="entry name" value="Glyco_hydro_3_N_sf"/>
</dbReference>
<keyword evidence="12" id="KW-0326">Glycosidase</keyword>
<evidence type="ECO:0000259" key="17">
    <source>
        <dbReference type="PROSITE" id="PS51820"/>
    </source>
</evidence>
<feature type="active site" description="Proton acceptor" evidence="15">
    <location>
        <position position="682"/>
    </location>
</feature>
<accession>A0AA38XXS9</accession>
<evidence type="ECO:0000256" key="16">
    <source>
        <dbReference type="PIRSR" id="PIRSR606710-2"/>
    </source>
</evidence>
<dbReference type="InterPro" id="IPR037524">
    <property type="entry name" value="PA14/GLEYA"/>
</dbReference>
<comment type="pathway">
    <text evidence="2">Glycan degradation; xylan degradation.</text>
</comment>
<name>A0AA38XXS9_9EURO</name>
<dbReference type="FunFam" id="2.60.40.10:FF:000495">
    <property type="entry name" value="Periplasmic beta-glucosidase"/>
    <property type="match status" value="1"/>
</dbReference>
<evidence type="ECO:0000256" key="14">
    <source>
        <dbReference type="ARBA" id="ARBA00024574"/>
    </source>
</evidence>
<dbReference type="InterPro" id="IPR026891">
    <property type="entry name" value="Fn3-like"/>
</dbReference>
<dbReference type="PRINTS" id="PR00133">
    <property type="entry name" value="GLHYDRLASE3"/>
</dbReference>
<dbReference type="Pfam" id="PF17851">
    <property type="entry name" value="GH43_C2"/>
    <property type="match status" value="1"/>
</dbReference>
<dbReference type="Pfam" id="PF00933">
    <property type="entry name" value="Glyco_hydro_3"/>
    <property type="match status" value="1"/>
</dbReference>
<sequence>MGGCATRAAAQEPGRALLHPLFQDHAVLQRDRPIPVWGQATPGAPVSVAFAGRTVSTNAAADGRWHATLPPAAAGGPYEMSVRSGHASQIVRDVQIGDVWLCSGQSNMELPMWRALDAGSEIASVTEPGIRLFAVPKAAAVSPQSNFPASVAWRPASPDTVRDFSAACFYFARELRKTVDVPMGLIQAAWGGSRIEAWTSSDALRMQGGLGPALDVLALYARDPAAANERWDQQWQHWWAHRAGAVAADAPWQPGSDSSGWQRAPTTLGAWERWDVPALAGYNGMVWYRSQATLSADQAAKRAQLELGPIDETDMTWVNGVAVGSQYGAGERRTYALPAGLLNAGANTVVINVLDTYGDGGLAGPASAHAIGLDDGTRIELDVRWQYRVAPGAQAPPLAPWHAATGLSTLYNGMIAPLGAYGLRGVLWYQGESNTGDATAYLARLRSLRDDWRGRFGAQTPLLLVQLAGYGQPPEAPVESGWAQVREAQRLAAAEDPHTGLAVAIDIGDAYDIHPPNKQELGRRLARVARHVVYGERGVAPSGPIARQASATRAGVRIAFDDVAGALVTTGANGPIGFELCDVDARHCHYADAVLDGHDVVLRSPPADAGGRVRYCWADGPVCTLRDSSGAPAGPLPQAWAAAPAPPVYFDWFEYRGLDAAFDAPLPAGHYRNPILAGFHADPSVVAANGRFYLVNSSFTYFPGIPVFESVDLVHWKQIGNVIDRPSQLDFDGLGVSRGIFAPAISYHDGMFYVVTTAVDSGGNFIATARDPAGPWSDPHWLPGIDGIDPSLFFDNDGTVYLLNNDVPPGPPRYEGHRAIWMQQIDLATFAPVGPRKVLIDGGVEPARNPIWIEGPHIYQRDGWYYLSDAEGGTGPQHSQVVLRSRDVWGPYVPYAGNPILTQRDLPADRPLPITNAGHADLVEGPDGSWWAVFLASRNYDIRHYNTGRETFLLPVQWQDGWPVILPATQTIPYVAKAPSWMRGDASQAPSTGNFTERDEFDAPTLGSGWLRVRIPQQPWADLRERPGSLAVHPLAENLDTLRNPAFLGRRQQHLRFEASTDMTRPAAGVAAGLAAFQNETHWYFLGVRSVGGDRVAVFLEARDGSGATRTLATREAMATASLRLKIAGDEGRYAFAFDSGDGRGWQSLAGNVDGTVLTCLEEQMMTRTPIFHTLVLCAAIALATTGHATEPVPWLDTSASVESRAAALVARMTLEEKAAQMQNAAPAIERLGVPAYDWWNEGLHGVARAGQATVFPQAIGLAATFDVPLMGQVASTISDEARAKHHQFLREGSHGRYQGLTYWSPNINIFRDPRWGRGQETYGEDPYLTARMGVAFVQGLQGDDPVYRKLDATAKHLAVHSGPEADRHHFDARPSKRDLYDTYLPAFEALVKEGQVDAVMGAYNRVYGESASASRFLLRDVLRRDWGFKGYVVSDCWAIVDIWKHHRIVPSREAAAALAVRNGTELECGQEYATLPAAVRQGLISEAEIDDAVTRLFAARMRLGMFDPPERVRWAQIPASVNQAPAHDALALKAAQESLVLLKNDGVLPLSRNLKRIAVIGPTADDTMALLGNYFGTPAAPVTVLQGIRDAAKSIEVSYARGVDLVEGRDDPSATPLIEATYLRPSADSPERGLRGEYFRTADLSGTPALVRTDAQIGFRWDRGSPTDNLLARGEAAPGQGIPSDGFSIRWTGQLLPPVSGRYRIEAAADDGFRLYVDGKRVLDHWANSDRLHGDGLDLDLQAGRAYDLRLEYFDAERDAGVRLGWRMPGAKPPFEAALEAARNADVVVFVGGLTGDVEGEEMKVNYPGFAGGDRTDLRLPAPQRTLLEALHTTGKPVVMVLTGGAAMAVEWAQQNLSAILMSWYPGQRGGTAVGQALFGEVNPGGRLPVTFYRADDTLPAFDDYTMEGRTYRYFRGTPLYPFGHGLSYTRFDYGRLQLDSPRITHDGKLRVQVEITNTGKRAGDEVVQLYVRRPQAGPGDARQTLRGFQRVHLAAGERRTIAFDLQAQQDLRQYDEARGGYAVPAGPYELRVGSSSADIRAKGGFRVEANRD</sequence>
<dbReference type="InterPro" id="IPR017853">
    <property type="entry name" value="GH"/>
</dbReference>
<dbReference type="Gene3D" id="2.60.120.200">
    <property type="match status" value="1"/>
</dbReference>
<evidence type="ECO:0000256" key="6">
    <source>
        <dbReference type="ARBA" id="ARBA00022651"/>
    </source>
</evidence>
<dbReference type="PANTHER" id="PTHR42721:SF3">
    <property type="entry name" value="BETA-D-XYLOSIDASE 5-RELATED"/>
    <property type="match status" value="1"/>
</dbReference>
<dbReference type="PROSITE" id="PS51820">
    <property type="entry name" value="PA14"/>
    <property type="match status" value="1"/>
</dbReference>
<dbReference type="Pfam" id="PF01915">
    <property type="entry name" value="Glyco_hydro_3_C"/>
    <property type="match status" value="1"/>
</dbReference>
<protein>
    <recommendedName>
        <fullName evidence="17">PA14 domain-containing protein</fullName>
    </recommendedName>
</protein>
<comment type="similarity">
    <text evidence="5">Belongs to the glycosyl hydrolase 43 family.</text>
</comment>
<dbReference type="InterPro" id="IPR006710">
    <property type="entry name" value="Glyco_hydro_43"/>
</dbReference>
<dbReference type="PANTHER" id="PTHR42721">
    <property type="entry name" value="SUGAR HYDROLASE-RELATED"/>
    <property type="match status" value="1"/>
</dbReference>
<comment type="caution">
    <text evidence="18">The sequence shown here is derived from an EMBL/GenBank/DDBJ whole genome shotgun (WGS) entry which is preliminary data.</text>
</comment>
<evidence type="ECO:0000256" key="11">
    <source>
        <dbReference type="ARBA" id="ARBA00023277"/>
    </source>
</evidence>
<keyword evidence="11" id="KW-0119">Carbohydrate metabolism</keyword>
<evidence type="ECO:0000256" key="3">
    <source>
        <dbReference type="ARBA" id="ARBA00004987"/>
    </source>
</evidence>
<dbReference type="InterPro" id="IPR013320">
    <property type="entry name" value="ConA-like_dom_sf"/>
</dbReference>
<dbReference type="Pfam" id="PF04616">
    <property type="entry name" value="Glyco_hydro_43"/>
    <property type="match status" value="1"/>
</dbReference>
<evidence type="ECO:0000256" key="5">
    <source>
        <dbReference type="ARBA" id="ARBA00009865"/>
    </source>
</evidence>
<keyword evidence="6" id="KW-0858">Xylan degradation</keyword>
<evidence type="ECO:0000313" key="18">
    <source>
        <dbReference type="EMBL" id="KAJ9627438.1"/>
    </source>
</evidence>
<dbReference type="Gene3D" id="2.115.10.20">
    <property type="entry name" value="Glycosyl hydrolase domain, family 43"/>
    <property type="match status" value="1"/>
</dbReference>
<dbReference type="SMART" id="SM01217">
    <property type="entry name" value="Fn3_like"/>
    <property type="match status" value="1"/>
</dbReference>
<dbReference type="Gene3D" id="2.60.40.10">
    <property type="entry name" value="Immunoglobulins"/>
    <property type="match status" value="2"/>
</dbReference>
<dbReference type="SUPFAM" id="SSF75005">
    <property type="entry name" value="Arabinanase/levansucrase/invertase"/>
    <property type="match status" value="1"/>
</dbReference>
<dbReference type="SMART" id="SM00758">
    <property type="entry name" value="PA14"/>
    <property type="match status" value="1"/>
</dbReference>
<comment type="pathway">
    <text evidence="3">Glycan metabolism; cellulose degradation.</text>
</comment>
<evidence type="ECO:0000256" key="13">
    <source>
        <dbReference type="ARBA" id="ARBA00023326"/>
    </source>
</evidence>
<dbReference type="InterPro" id="IPR001764">
    <property type="entry name" value="Glyco_hydro_3_N"/>
</dbReference>
<dbReference type="Gene3D" id="2.60.120.260">
    <property type="entry name" value="Galactose-binding domain-like"/>
    <property type="match status" value="1"/>
</dbReference>
<evidence type="ECO:0000256" key="9">
    <source>
        <dbReference type="ARBA" id="ARBA00023001"/>
    </source>
</evidence>
<keyword evidence="9" id="KW-0136">Cellulose degradation</keyword>
<dbReference type="Pfam" id="PF07691">
    <property type="entry name" value="PA14"/>
    <property type="match status" value="1"/>
</dbReference>
<keyword evidence="8" id="KW-0378">Hydrolase</keyword>
<evidence type="ECO:0000256" key="2">
    <source>
        <dbReference type="ARBA" id="ARBA00004851"/>
    </source>
</evidence>
<dbReference type="Pfam" id="PF14310">
    <property type="entry name" value="Fn3-like"/>
    <property type="match status" value="1"/>
</dbReference>
<keyword evidence="7" id="KW-0732">Signal</keyword>
<dbReference type="InterPro" id="IPR023296">
    <property type="entry name" value="Glyco_hydro_beta-prop_sf"/>
</dbReference>
<dbReference type="SUPFAM" id="SSF52266">
    <property type="entry name" value="SGNH hydrolase"/>
    <property type="match status" value="1"/>
</dbReference>
<evidence type="ECO:0000256" key="8">
    <source>
        <dbReference type="ARBA" id="ARBA00022801"/>
    </source>
</evidence>
<keyword evidence="10" id="KW-0325">Glycoprotein</keyword>
<gene>
    <name evidence="18" type="ORF">H2204_009665</name>
</gene>
<dbReference type="SUPFAM" id="SSF49899">
    <property type="entry name" value="Concanavalin A-like lectins/glucanases"/>
    <property type="match status" value="1"/>
</dbReference>
<dbReference type="Pfam" id="PF03629">
    <property type="entry name" value="SASA"/>
    <property type="match status" value="1"/>
</dbReference>
<dbReference type="GO" id="GO:0046556">
    <property type="term" value="F:alpha-L-arabinofuranosidase activity"/>
    <property type="evidence" value="ECO:0007669"/>
    <property type="project" value="TreeGrafter"/>
</dbReference>
<comment type="catalytic activity">
    <reaction evidence="1">
        <text>Hydrolysis of terminal, non-reducing beta-D-glucosyl residues with release of beta-D-glucose.</text>
        <dbReference type="EC" id="3.2.1.21"/>
    </reaction>
</comment>
<dbReference type="Gene3D" id="3.40.50.1110">
    <property type="entry name" value="SGNH hydrolase"/>
    <property type="match status" value="1"/>
</dbReference>
<dbReference type="Gene3D" id="3.20.20.300">
    <property type="entry name" value="Glycoside hydrolase, family 3, N-terminal domain"/>
    <property type="match status" value="1"/>
</dbReference>
<evidence type="ECO:0000256" key="15">
    <source>
        <dbReference type="PIRSR" id="PIRSR606710-1"/>
    </source>
</evidence>
<keyword evidence="13" id="KW-0624">Polysaccharide degradation</keyword>
<dbReference type="GO" id="GO:0008422">
    <property type="term" value="F:beta-glucosidase activity"/>
    <property type="evidence" value="ECO:0007669"/>
    <property type="project" value="UniProtKB-EC"/>
</dbReference>
<dbReference type="InterPro" id="IPR002772">
    <property type="entry name" value="Glyco_hydro_3_C"/>
</dbReference>
<dbReference type="EMBL" id="JAPDRN010000077">
    <property type="protein sequence ID" value="KAJ9627438.1"/>
    <property type="molecule type" value="Genomic_DNA"/>
</dbReference>
<dbReference type="InterPro" id="IPR041542">
    <property type="entry name" value="GH43_C2"/>
</dbReference>
<evidence type="ECO:0000256" key="1">
    <source>
        <dbReference type="ARBA" id="ARBA00000448"/>
    </source>
</evidence>
<dbReference type="GO" id="GO:0030245">
    <property type="term" value="P:cellulose catabolic process"/>
    <property type="evidence" value="ECO:0007669"/>
    <property type="project" value="UniProtKB-KW"/>
</dbReference>
<evidence type="ECO:0000256" key="10">
    <source>
        <dbReference type="ARBA" id="ARBA00023180"/>
    </source>
</evidence>
<dbReference type="SUPFAM" id="SSF52279">
    <property type="entry name" value="Beta-D-glucan exohydrolase, C-terminal domain"/>
    <property type="match status" value="1"/>
</dbReference>
<feature type="site" description="Important for catalytic activity, responsible for pKa modulation of the active site Glu and correct orientation of both the proton donor and substrate" evidence="16">
    <location>
        <position position="789"/>
    </location>
</feature>
<dbReference type="InterPro" id="IPR036881">
    <property type="entry name" value="Glyco_hydro_3_C_sf"/>
</dbReference>
<dbReference type="GO" id="GO:0009044">
    <property type="term" value="F:xylan 1,4-beta-xylosidase activity"/>
    <property type="evidence" value="ECO:0007669"/>
    <property type="project" value="UniProtKB-EC"/>
</dbReference>
<feature type="domain" description="PA14" evidence="17">
    <location>
        <begin position="1630"/>
        <end position="1783"/>
    </location>
</feature>
<evidence type="ECO:0000256" key="4">
    <source>
        <dbReference type="ARBA" id="ARBA00005336"/>
    </source>
</evidence>
<dbReference type="Gene3D" id="3.40.50.1700">
    <property type="entry name" value="Glycoside hydrolase family 3 C-terminal domain"/>
    <property type="match status" value="2"/>
</dbReference>
<evidence type="ECO:0000256" key="7">
    <source>
        <dbReference type="ARBA" id="ARBA00022729"/>
    </source>
</evidence>
<organism evidence="18">
    <name type="scientific">Knufia peltigerae</name>
    <dbReference type="NCBI Taxonomy" id="1002370"/>
    <lineage>
        <taxon>Eukaryota</taxon>
        <taxon>Fungi</taxon>
        <taxon>Dikarya</taxon>
        <taxon>Ascomycota</taxon>
        <taxon>Pezizomycotina</taxon>
        <taxon>Eurotiomycetes</taxon>
        <taxon>Chaetothyriomycetidae</taxon>
        <taxon>Chaetothyriales</taxon>
        <taxon>Trichomeriaceae</taxon>
        <taxon>Knufia</taxon>
    </lineage>
</organism>
<dbReference type="InterPro" id="IPR005181">
    <property type="entry name" value="SASA"/>
</dbReference>
<dbReference type="SUPFAM" id="SSF49785">
    <property type="entry name" value="Galactose-binding domain-like"/>
    <property type="match status" value="1"/>
</dbReference>
<dbReference type="InterPro" id="IPR013783">
    <property type="entry name" value="Ig-like_fold"/>
</dbReference>
<dbReference type="InterPro" id="IPR036514">
    <property type="entry name" value="SGNH_hydro_sf"/>
</dbReference>